<comment type="caution">
    <text evidence="5">The sequence shown here is derived from an EMBL/GenBank/DDBJ whole genome shotgun (WGS) entry which is preliminary data.</text>
</comment>
<dbReference type="GO" id="GO:1901137">
    <property type="term" value="P:carbohydrate derivative biosynthetic process"/>
    <property type="evidence" value="ECO:0007669"/>
    <property type="project" value="UniProtKB-ARBA"/>
</dbReference>
<dbReference type="PANTHER" id="PTHR45947:SF3">
    <property type="entry name" value="SULFOQUINOVOSYL TRANSFERASE SQD2"/>
    <property type="match status" value="1"/>
</dbReference>
<proteinExistence type="predicted"/>
<keyword evidence="6" id="KW-1185">Reference proteome</keyword>
<dbReference type="EMBL" id="WLYK01000001">
    <property type="protein sequence ID" value="MTD13752.1"/>
    <property type="molecule type" value="Genomic_DNA"/>
</dbReference>
<name>A0A7K1FI01_9ACTN</name>
<evidence type="ECO:0000256" key="2">
    <source>
        <dbReference type="ARBA" id="ARBA00022679"/>
    </source>
</evidence>
<keyword evidence="2 5" id="KW-0808">Transferase</keyword>
<gene>
    <name evidence="5" type="ORF">GIS00_07320</name>
</gene>
<evidence type="ECO:0000259" key="3">
    <source>
        <dbReference type="Pfam" id="PF00534"/>
    </source>
</evidence>
<dbReference type="InterPro" id="IPR028098">
    <property type="entry name" value="Glyco_trans_4-like_N"/>
</dbReference>
<feature type="domain" description="Glycosyltransferase subfamily 4-like N-terminal" evidence="4">
    <location>
        <begin position="30"/>
        <end position="190"/>
    </location>
</feature>
<dbReference type="PANTHER" id="PTHR45947">
    <property type="entry name" value="SULFOQUINOVOSYL TRANSFERASE SQD2"/>
    <property type="match status" value="1"/>
</dbReference>
<dbReference type="AlphaFoldDB" id="A0A7K1FI01"/>
<sequence length="388" mass="41722">MNSSAPLPPRADGSPLRIAHVVHRFLPELGGTETHTAEVTRRLAERDDVDVTVVTTDRSGELPPLDTVNGVRVLRKKAWPKERDYYASPGIYREIASGDYDLVHMQGVHTLVPVATMVAARRSRKPYVLTFHSGGHSSVSRSAVRSPQFKAMTPLLRGADHLIAVSRFERNRFSALTDIPHHRFTVIGNGGSLPAPVEDVPAVPGRIVSSGRLERYKGHHRAIEALPLIRRDIPDAHLVILGGGPYEQDLRDLSSRLGVESVVTIKHLPPADRGAMARELASATVMAALSSYEAHPVGVMEAVAGGLPVLGSDIAGIGDLVEDGLVTGLDPEASTERTADALVTMLRTVSGAPRTRPDVELPTWESCTDAVVEVYRGVLAARAPAGRP</sequence>
<dbReference type="InterPro" id="IPR050194">
    <property type="entry name" value="Glycosyltransferase_grp1"/>
</dbReference>
<protein>
    <submittedName>
        <fullName evidence="5">Glycosyltransferase</fullName>
    </submittedName>
</protein>
<dbReference type="Proteomes" id="UP000460221">
    <property type="component" value="Unassembled WGS sequence"/>
</dbReference>
<dbReference type="Pfam" id="PF00534">
    <property type="entry name" value="Glycos_transf_1"/>
    <property type="match status" value="1"/>
</dbReference>
<dbReference type="SUPFAM" id="SSF53756">
    <property type="entry name" value="UDP-Glycosyltransferase/glycogen phosphorylase"/>
    <property type="match status" value="1"/>
</dbReference>
<dbReference type="Pfam" id="PF13439">
    <property type="entry name" value="Glyco_transf_4"/>
    <property type="match status" value="1"/>
</dbReference>
<dbReference type="CDD" id="cd03801">
    <property type="entry name" value="GT4_PimA-like"/>
    <property type="match status" value="1"/>
</dbReference>
<accession>A0A7K1FI01</accession>
<evidence type="ECO:0000256" key="1">
    <source>
        <dbReference type="ARBA" id="ARBA00022676"/>
    </source>
</evidence>
<reference evidence="5 6" key="1">
    <citation type="submission" date="2019-11" db="EMBL/GenBank/DDBJ databases">
        <authorList>
            <person name="Jiang L.-Q."/>
        </authorList>
    </citation>
    <scope>NUCLEOTIDE SEQUENCE [LARGE SCALE GENOMIC DNA]</scope>
    <source>
        <strain evidence="5 6">YIM 132087</strain>
    </source>
</reference>
<dbReference type="InterPro" id="IPR001296">
    <property type="entry name" value="Glyco_trans_1"/>
</dbReference>
<dbReference type="GO" id="GO:0016757">
    <property type="term" value="F:glycosyltransferase activity"/>
    <property type="evidence" value="ECO:0007669"/>
    <property type="project" value="UniProtKB-KW"/>
</dbReference>
<dbReference type="RefSeq" id="WP_154767536.1">
    <property type="nucleotide sequence ID" value="NZ_WLYK01000001.1"/>
</dbReference>
<feature type="domain" description="Glycosyl transferase family 1" evidence="3">
    <location>
        <begin position="206"/>
        <end position="329"/>
    </location>
</feature>
<evidence type="ECO:0000313" key="6">
    <source>
        <dbReference type="Proteomes" id="UP000460221"/>
    </source>
</evidence>
<evidence type="ECO:0000259" key="4">
    <source>
        <dbReference type="Pfam" id="PF13439"/>
    </source>
</evidence>
<organism evidence="5 6">
    <name type="scientific">Nakamurella alba</name>
    <dbReference type="NCBI Taxonomy" id="2665158"/>
    <lineage>
        <taxon>Bacteria</taxon>
        <taxon>Bacillati</taxon>
        <taxon>Actinomycetota</taxon>
        <taxon>Actinomycetes</taxon>
        <taxon>Nakamurellales</taxon>
        <taxon>Nakamurellaceae</taxon>
        <taxon>Nakamurella</taxon>
    </lineage>
</organism>
<evidence type="ECO:0000313" key="5">
    <source>
        <dbReference type="EMBL" id="MTD13752.1"/>
    </source>
</evidence>
<dbReference type="Gene3D" id="3.40.50.2000">
    <property type="entry name" value="Glycogen Phosphorylase B"/>
    <property type="match status" value="2"/>
</dbReference>
<keyword evidence="1" id="KW-0328">Glycosyltransferase</keyword>